<protein>
    <submittedName>
        <fullName evidence="1">Uncharacterized protein</fullName>
    </submittedName>
</protein>
<evidence type="ECO:0000313" key="2">
    <source>
        <dbReference type="Proteomes" id="UP001148737"/>
    </source>
</evidence>
<dbReference type="EMBL" id="JANAKD010000926">
    <property type="protein sequence ID" value="KAJ3486009.1"/>
    <property type="molecule type" value="Genomic_DNA"/>
</dbReference>
<dbReference type="Proteomes" id="UP001148737">
    <property type="component" value="Unassembled WGS sequence"/>
</dbReference>
<proteinExistence type="predicted"/>
<evidence type="ECO:0000313" key="1">
    <source>
        <dbReference type="EMBL" id="KAJ3486009.1"/>
    </source>
</evidence>
<sequence length="125" mass="14413">MHFAMWCGRDDASPETRVWLMIETRSSEGMLFIYTMNDVPGDMKVSVELGSTTAEDIMPLARISESDLDDAIALCQDMDYRVNTSYPLDWVASIIREMYYRSIISTDEAHIWRDLHNTTVHGTRE</sequence>
<reference evidence="1" key="1">
    <citation type="submission" date="2022-07" db="EMBL/GenBank/DDBJ databases">
        <title>Genome Sequence of Lecanicillium saksenae.</title>
        <authorList>
            <person name="Buettner E."/>
        </authorList>
    </citation>
    <scope>NUCLEOTIDE SEQUENCE</scope>
    <source>
        <strain evidence="1">VT-O1</strain>
    </source>
</reference>
<gene>
    <name evidence="1" type="ORF">NLG97_g6699</name>
</gene>
<keyword evidence="2" id="KW-1185">Reference proteome</keyword>
<accession>A0ACC1QNX1</accession>
<comment type="caution">
    <text evidence="1">The sequence shown here is derived from an EMBL/GenBank/DDBJ whole genome shotgun (WGS) entry which is preliminary data.</text>
</comment>
<name>A0ACC1QNX1_9HYPO</name>
<organism evidence="1 2">
    <name type="scientific">Lecanicillium saksenae</name>
    <dbReference type="NCBI Taxonomy" id="468837"/>
    <lineage>
        <taxon>Eukaryota</taxon>
        <taxon>Fungi</taxon>
        <taxon>Dikarya</taxon>
        <taxon>Ascomycota</taxon>
        <taxon>Pezizomycotina</taxon>
        <taxon>Sordariomycetes</taxon>
        <taxon>Hypocreomycetidae</taxon>
        <taxon>Hypocreales</taxon>
        <taxon>Cordycipitaceae</taxon>
        <taxon>Lecanicillium</taxon>
    </lineage>
</organism>